<evidence type="ECO:0000313" key="7">
    <source>
        <dbReference type="Proteomes" id="UP000265955"/>
    </source>
</evidence>
<dbReference type="InterPro" id="IPR017927">
    <property type="entry name" value="FAD-bd_FR_type"/>
</dbReference>
<dbReference type="PROSITE" id="PS51384">
    <property type="entry name" value="FAD_FR"/>
    <property type="match status" value="1"/>
</dbReference>
<dbReference type="PANTHER" id="PTHR47878">
    <property type="entry name" value="OXIDOREDUCTASE FAD/NAD(P)-BINDING DOMAIN PROTEIN"/>
    <property type="match status" value="1"/>
</dbReference>
<dbReference type="SUPFAM" id="SSF63380">
    <property type="entry name" value="Riboflavin synthase domain-like"/>
    <property type="match status" value="1"/>
</dbReference>
<dbReference type="AlphaFoldDB" id="A0A3A3FSI4"/>
<organism evidence="6 7">
    <name type="scientific">Noviherbaspirillum saxi</name>
    <dbReference type="NCBI Taxonomy" id="2320863"/>
    <lineage>
        <taxon>Bacteria</taxon>
        <taxon>Pseudomonadati</taxon>
        <taxon>Pseudomonadota</taxon>
        <taxon>Betaproteobacteria</taxon>
        <taxon>Burkholderiales</taxon>
        <taxon>Oxalobacteraceae</taxon>
        <taxon>Noviherbaspirillum</taxon>
    </lineage>
</organism>
<dbReference type="InterPro" id="IPR033892">
    <property type="entry name" value="FNR_bac"/>
</dbReference>
<comment type="similarity">
    <text evidence="1">Belongs to the ferredoxin--NADP reductase type 1 family.</text>
</comment>
<gene>
    <name evidence="6" type="ORF">D3871_08210</name>
</gene>
<dbReference type="InterPro" id="IPR051930">
    <property type="entry name" value="FNR_type-1"/>
</dbReference>
<dbReference type="SUPFAM" id="SSF52343">
    <property type="entry name" value="Ferredoxin reductase-like, C-terminal NADP-linked domain"/>
    <property type="match status" value="1"/>
</dbReference>
<evidence type="ECO:0000256" key="1">
    <source>
        <dbReference type="ARBA" id="ARBA00008312"/>
    </source>
</evidence>
<dbReference type="Gene3D" id="2.40.30.10">
    <property type="entry name" value="Translation factors"/>
    <property type="match status" value="1"/>
</dbReference>
<reference evidence="7" key="1">
    <citation type="submission" date="2018-09" db="EMBL/GenBank/DDBJ databases">
        <authorList>
            <person name="Zhu H."/>
        </authorList>
    </citation>
    <scope>NUCLEOTIDE SEQUENCE [LARGE SCALE GENOMIC DNA]</scope>
    <source>
        <strain evidence="7">K1R23-30</strain>
    </source>
</reference>
<dbReference type="InterPro" id="IPR001433">
    <property type="entry name" value="OxRdtase_FAD/NAD-bd"/>
</dbReference>
<evidence type="ECO:0000259" key="5">
    <source>
        <dbReference type="PROSITE" id="PS51384"/>
    </source>
</evidence>
<comment type="caution">
    <text evidence="6">The sequence shown here is derived from an EMBL/GenBank/DDBJ whole genome shotgun (WGS) entry which is preliminary data.</text>
</comment>
<dbReference type="PANTHER" id="PTHR47878:SF2">
    <property type="entry name" value="OXIDOREDUCTASE FAD_NAD(P)-BINDING DOMAIN PROTEIN"/>
    <property type="match status" value="1"/>
</dbReference>
<dbReference type="Pfam" id="PF00970">
    <property type="entry name" value="FAD_binding_6"/>
    <property type="match status" value="1"/>
</dbReference>
<dbReference type="EC" id="1.18.1.2" evidence="2"/>
<dbReference type="InterPro" id="IPR017938">
    <property type="entry name" value="Riboflavin_synthase-like_b-brl"/>
</dbReference>
<dbReference type="CDD" id="cd06195">
    <property type="entry name" value="FNR1"/>
    <property type="match status" value="1"/>
</dbReference>
<evidence type="ECO:0000313" key="6">
    <source>
        <dbReference type="EMBL" id="RJF98490.1"/>
    </source>
</evidence>
<dbReference type="RefSeq" id="WP_119768442.1">
    <property type="nucleotide sequence ID" value="NZ_QYUO01000001.1"/>
</dbReference>
<dbReference type="InterPro" id="IPR039261">
    <property type="entry name" value="FNR_nucleotide-bd"/>
</dbReference>
<protein>
    <recommendedName>
        <fullName evidence="2">ferredoxin--NADP(+) reductase</fullName>
        <ecNumber evidence="2">1.18.1.2</ecNumber>
    </recommendedName>
</protein>
<dbReference type="InterPro" id="IPR008333">
    <property type="entry name" value="Cbr1-like_FAD-bd_dom"/>
</dbReference>
<dbReference type="GO" id="GO:0042167">
    <property type="term" value="P:heme catabolic process"/>
    <property type="evidence" value="ECO:0007669"/>
    <property type="project" value="TreeGrafter"/>
</dbReference>
<dbReference type="GO" id="GO:0034599">
    <property type="term" value="P:cellular response to oxidative stress"/>
    <property type="evidence" value="ECO:0007669"/>
    <property type="project" value="TreeGrafter"/>
</dbReference>
<dbReference type="Proteomes" id="UP000265955">
    <property type="component" value="Unassembled WGS sequence"/>
</dbReference>
<feature type="domain" description="FAD-binding FR-type" evidence="5">
    <location>
        <begin position="9"/>
        <end position="110"/>
    </location>
</feature>
<accession>A0A3A3FSI4</accession>
<evidence type="ECO:0000256" key="2">
    <source>
        <dbReference type="ARBA" id="ARBA00013223"/>
    </source>
</evidence>
<evidence type="ECO:0000256" key="4">
    <source>
        <dbReference type="ARBA" id="ARBA00047776"/>
    </source>
</evidence>
<sequence length="264" mass="29657">MLNEEYIAGKATTESITSIKWWNDKLLTFTATRSPTYAFAAGQYARLGLRDESGIIWRAYSMTSAPEQSDTLEFYGILVTNGLFTTRLKALKIGDPILVEKQCYGFMTPDRFTDGDDLWMLSTGTGIGPYISMLRDPGVWGRFRNLVLVHCVRHVDEFAYSAELESLRLAPPVASSARLQIIRTVTRDVNGEKSTPYLSGRITSLLESGDLEKAAGLPLSESASRVMLCGNPEMIEDMRRLLHQRGMRPVRRALPGQFVTENYW</sequence>
<dbReference type="Gene3D" id="3.40.50.80">
    <property type="entry name" value="Nucleotide-binding domain of ferredoxin-NADP reductase (FNR) module"/>
    <property type="match status" value="1"/>
</dbReference>
<dbReference type="OrthoDB" id="9784483at2"/>
<name>A0A3A3FSI4_9BURK</name>
<proteinExistence type="inferred from homology"/>
<keyword evidence="3" id="KW-0547">Nucleotide-binding</keyword>
<comment type="catalytic activity">
    <reaction evidence="4">
        <text>2 reduced [2Fe-2S]-[ferredoxin] + NADP(+) + H(+) = 2 oxidized [2Fe-2S]-[ferredoxin] + NADPH</text>
        <dbReference type="Rhea" id="RHEA:20125"/>
        <dbReference type="Rhea" id="RHEA-COMP:10000"/>
        <dbReference type="Rhea" id="RHEA-COMP:10001"/>
        <dbReference type="ChEBI" id="CHEBI:15378"/>
        <dbReference type="ChEBI" id="CHEBI:33737"/>
        <dbReference type="ChEBI" id="CHEBI:33738"/>
        <dbReference type="ChEBI" id="CHEBI:57783"/>
        <dbReference type="ChEBI" id="CHEBI:58349"/>
        <dbReference type="EC" id="1.18.1.2"/>
    </reaction>
</comment>
<dbReference type="Pfam" id="PF00175">
    <property type="entry name" value="NAD_binding_1"/>
    <property type="match status" value="1"/>
</dbReference>
<dbReference type="GO" id="GO:0000166">
    <property type="term" value="F:nucleotide binding"/>
    <property type="evidence" value="ECO:0007669"/>
    <property type="project" value="UniProtKB-KW"/>
</dbReference>
<dbReference type="GO" id="GO:0004324">
    <property type="term" value="F:ferredoxin-NADP+ reductase activity"/>
    <property type="evidence" value="ECO:0007669"/>
    <property type="project" value="UniProtKB-EC"/>
</dbReference>
<evidence type="ECO:0000256" key="3">
    <source>
        <dbReference type="ARBA" id="ARBA00022741"/>
    </source>
</evidence>
<keyword evidence="7" id="KW-1185">Reference proteome</keyword>
<dbReference type="EMBL" id="QYUO01000001">
    <property type="protein sequence ID" value="RJF98490.1"/>
    <property type="molecule type" value="Genomic_DNA"/>
</dbReference>